<keyword evidence="4" id="KW-0479">Metal-binding</keyword>
<keyword evidence="7 10" id="KW-0342">GTP-binding</keyword>
<evidence type="ECO:0000256" key="3">
    <source>
        <dbReference type="ARBA" id="ARBA00022618"/>
    </source>
</evidence>
<evidence type="ECO:0000256" key="5">
    <source>
        <dbReference type="ARBA" id="ARBA00022741"/>
    </source>
</evidence>
<keyword evidence="8 10" id="KW-0717">Septation</keyword>
<dbReference type="OrthoDB" id="9804921at2"/>
<keyword evidence="5 10" id="KW-0547">Nucleotide-binding</keyword>
<dbReference type="Gene3D" id="3.40.50.300">
    <property type="entry name" value="P-loop containing nucleotide triphosphate hydrolases"/>
    <property type="match status" value="1"/>
</dbReference>
<dbReference type="GO" id="GO:0000917">
    <property type="term" value="P:division septum assembly"/>
    <property type="evidence" value="ECO:0007669"/>
    <property type="project" value="UniProtKB-KW"/>
</dbReference>
<keyword evidence="14" id="KW-1185">Reference proteome</keyword>
<keyword evidence="9 10" id="KW-0131">Cell cycle</keyword>
<comment type="function">
    <text evidence="10">Necessary for normal cell division and for the maintenance of normal septation.</text>
</comment>
<feature type="compositionally biased region" description="Polar residues" evidence="11">
    <location>
        <begin position="263"/>
        <end position="285"/>
    </location>
</feature>
<dbReference type="CDD" id="cd01876">
    <property type="entry name" value="YihA_EngB"/>
    <property type="match status" value="1"/>
</dbReference>
<dbReference type="HAMAP" id="MF_00321">
    <property type="entry name" value="GTPase_EngB"/>
    <property type="match status" value="1"/>
</dbReference>
<evidence type="ECO:0000256" key="4">
    <source>
        <dbReference type="ARBA" id="ARBA00022723"/>
    </source>
</evidence>
<dbReference type="AlphaFoldDB" id="A0A0M4T852"/>
<evidence type="ECO:0000256" key="6">
    <source>
        <dbReference type="ARBA" id="ARBA00022842"/>
    </source>
</evidence>
<comment type="cofactor">
    <cofactor evidence="1">
        <name>Mg(2+)</name>
        <dbReference type="ChEBI" id="CHEBI:18420"/>
    </cofactor>
</comment>
<gene>
    <name evidence="10" type="primary">engB</name>
    <name evidence="13" type="ORF">AOC03_07895</name>
</gene>
<evidence type="ECO:0000256" key="1">
    <source>
        <dbReference type="ARBA" id="ARBA00001946"/>
    </source>
</evidence>
<accession>A0A0M4T852</accession>
<dbReference type="InterPro" id="IPR030393">
    <property type="entry name" value="G_ENGB_dom"/>
</dbReference>
<reference evidence="13 14" key="1">
    <citation type="submission" date="2015-09" db="EMBL/GenBank/DDBJ databases">
        <title>Complete genome of Psychrobacter urativorans R10.10B.</title>
        <authorList>
            <person name="See-Too W.S."/>
            <person name="Chan K.G."/>
        </authorList>
    </citation>
    <scope>NUCLEOTIDE SEQUENCE [LARGE SCALE GENOMIC DNA]</scope>
    <source>
        <strain evidence="13 14">R10.10B</strain>
    </source>
</reference>
<evidence type="ECO:0000259" key="12">
    <source>
        <dbReference type="PROSITE" id="PS51706"/>
    </source>
</evidence>
<dbReference type="InterPro" id="IPR027417">
    <property type="entry name" value="P-loop_NTPase"/>
</dbReference>
<dbReference type="GO" id="GO:0005829">
    <property type="term" value="C:cytosol"/>
    <property type="evidence" value="ECO:0007669"/>
    <property type="project" value="TreeGrafter"/>
</dbReference>
<dbReference type="Pfam" id="PF01926">
    <property type="entry name" value="MMR_HSR1"/>
    <property type="match status" value="1"/>
</dbReference>
<dbReference type="EMBL" id="CP012678">
    <property type="protein sequence ID" value="ALF59971.1"/>
    <property type="molecule type" value="Genomic_DNA"/>
</dbReference>
<dbReference type="GO" id="GO:0046872">
    <property type="term" value="F:metal ion binding"/>
    <property type="evidence" value="ECO:0007669"/>
    <property type="project" value="UniProtKB-KW"/>
</dbReference>
<protein>
    <recommendedName>
        <fullName evidence="10">Probable GTP-binding protein EngB</fullName>
    </recommendedName>
</protein>
<feature type="region of interest" description="Disordered" evidence="11">
    <location>
        <begin position="256"/>
        <end position="285"/>
    </location>
</feature>
<dbReference type="PANTHER" id="PTHR11649">
    <property type="entry name" value="MSS1/TRME-RELATED GTP-BINDING PROTEIN"/>
    <property type="match status" value="1"/>
</dbReference>
<evidence type="ECO:0000313" key="13">
    <source>
        <dbReference type="EMBL" id="ALF59971.1"/>
    </source>
</evidence>
<dbReference type="PANTHER" id="PTHR11649:SF13">
    <property type="entry name" value="ENGB-TYPE G DOMAIN-CONTAINING PROTEIN"/>
    <property type="match status" value="1"/>
</dbReference>
<evidence type="ECO:0000256" key="10">
    <source>
        <dbReference type="HAMAP-Rule" id="MF_00321"/>
    </source>
</evidence>
<name>A0A0M4T852_9GAMM</name>
<dbReference type="NCBIfam" id="TIGR03598">
    <property type="entry name" value="GTPase_YsxC"/>
    <property type="match status" value="1"/>
</dbReference>
<dbReference type="FunFam" id="3.40.50.300:FF:000098">
    <property type="entry name" value="Probable GTP-binding protein EngB"/>
    <property type="match status" value="1"/>
</dbReference>
<dbReference type="GO" id="GO:0005525">
    <property type="term" value="F:GTP binding"/>
    <property type="evidence" value="ECO:0007669"/>
    <property type="project" value="UniProtKB-UniRule"/>
</dbReference>
<evidence type="ECO:0000256" key="11">
    <source>
        <dbReference type="SAM" id="MobiDB-lite"/>
    </source>
</evidence>
<keyword evidence="6" id="KW-0460">Magnesium</keyword>
<evidence type="ECO:0000256" key="2">
    <source>
        <dbReference type="ARBA" id="ARBA00009638"/>
    </source>
</evidence>
<proteinExistence type="inferred from homology"/>
<feature type="domain" description="EngB-type G" evidence="12">
    <location>
        <begin position="59"/>
        <end position="234"/>
    </location>
</feature>
<dbReference type="Proteomes" id="UP000059847">
    <property type="component" value="Chromosome"/>
</dbReference>
<evidence type="ECO:0000313" key="14">
    <source>
        <dbReference type="Proteomes" id="UP000059847"/>
    </source>
</evidence>
<evidence type="ECO:0000256" key="7">
    <source>
        <dbReference type="ARBA" id="ARBA00023134"/>
    </source>
</evidence>
<evidence type="ECO:0000256" key="8">
    <source>
        <dbReference type="ARBA" id="ARBA00023210"/>
    </source>
</evidence>
<evidence type="ECO:0000256" key="9">
    <source>
        <dbReference type="ARBA" id="ARBA00023306"/>
    </source>
</evidence>
<keyword evidence="3 10" id="KW-0132">Cell division</keyword>
<sequence>MITFNFILNFSNVNEPFMSTPFKDVAAEHAAFNTKARQRIQQTEFMTSAPTFRLCPADIGFEVAFAGRSNAGKSSAINALTNQRQLARSSKTPGRTQMINFFSIGDTDRRLVDLPGYGYAAVPLEMKKEWQVELEEYLVSRSSLAGLVLMTDIRHPLKFFDEQMLHWAHAGNLPVHILLTKADKLKYGASKNALLNTRQALKKLGLNCTIQLFSALRKEGLDELAGVMGNWYRYKLDDEKNGEPVLDEQYDIKKHHVIDGESDSQTENVEQSSDEQSSNEPKNAE</sequence>
<dbReference type="InterPro" id="IPR019987">
    <property type="entry name" value="GTP-bd_ribosome_bio_YsxC"/>
</dbReference>
<dbReference type="STRING" id="45610.AOC03_07895"/>
<dbReference type="SUPFAM" id="SSF52540">
    <property type="entry name" value="P-loop containing nucleoside triphosphate hydrolases"/>
    <property type="match status" value="1"/>
</dbReference>
<comment type="similarity">
    <text evidence="2 10">Belongs to the TRAFAC class TrmE-Era-EngA-EngB-Septin-like GTPase superfamily. EngB GTPase family.</text>
</comment>
<dbReference type="InterPro" id="IPR006073">
    <property type="entry name" value="GTP-bd"/>
</dbReference>
<dbReference type="PROSITE" id="PS51706">
    <property type="entry name" value="G_ENGB"/>
    <property type="match status" value="1"/>
</dbReference>
<dbReference type="KEGG" id="pur:AOC03_07895"/>
<organism evidence="13 14">
    <name type="scientific">Psychrobacter urativorans</name>
    <dbReference type="NCBI Taxonomy" id="45610"/>
    <lineage>
        <taxon>Bacteria</taxon>
        <taxon>Pseudomonadati</taxon>
        <taxon>Pseudomonadota</taxon>
        <taxon>Gammaproteobacteria</taxon>
        <taxon>Moraxellales</taxon>
        <taxon>Moraxellaceae</taxon>
        <taxon>Psychrobacter</taxon>
    </lineage>
</organism>